<dbReference type="Gene3D" id="2.70.130.10">
    <property type="entry name" value="Mannose-6-phosphate receptor binding domain"/>
    <property type="match status" value="1"/>
</dbReference>
<keyword evidence="5 7" id="KW-1133">Transmembrane helix</keyword>
<dbReference type="Proteomes" id="UP001527925">
    <property type="component" value="Unassembled WGS sequence"/>
</dbReference>
<feature type="chain" id="PRO_5046271998" evidence="8">
    <location>
        <begin position="18"/>
        <end position="266"/>
    </location>
</feature>
<protein>
    <submittedName>
        <fullName evidence="9">Type II membrane protein</fullName>
    </submittedName>
</protein>
<comment type="subcellular location">
    <subcellularLocation>
        <location evidence="1">Preautophagosomal structure membrane</location>
        <topology evidence="1">Single-pass type I membrane protein</topology>
    </subcellularLocation>
</comment>
<keyword evidence="2 7" id="KW-0812">Transmembrane</keyword>
<evidence type="ECO:0000256" key="8">
    <source>
        <dbReference type="SAM" id="SignalP"/>
    </source>
</evidence>
<dbReference type="Pfam" id="PF09451">
    <property type="entry name" value="ATG27"/>
    <property type="match status" value="1"/>
</dbReference>
<evidence type="ECO:0000256" key="7">
    <source>
        <dbReference type="SAM" id="Phobius"/>
    </source>
</evidence>
<reference evidence="9 10" key="1">
    <citation type="submission" date="2023-09" db="EMBL/GenBank/DDBJ databases">
        <title>Pangenome analysis of Batrachochytrium dendrobatidis and related Chytrids.</title>
        <authorList>
            <person name="Yacoub M.N."/>
            <person name="Stajich J.E."/>
            <person name="James T.Y."/>
        </authorList>
    </citation>
    <scope>NUCLEOTIDE SEQUENCE [LARGE SCALE GENOMIC DNA]</scope>
    <source>
        <strain evidence="9 10">JEL0888</strain>
    </source>
</reference>
<evidence type="ECO:0000256" key="5">
    <source>
        <dbReference type="ARBA" id="ARBA00022989"/>
    </source>
</evidence>
<keyword evidence="4" id="KW-0653">Protein transport</keyword>
<name>A0ABR4NJD3_9FUNG</name>
<comment type="caution">
    <text evidence="9">The sequence shown here is derived from an EMBL/GenBank/DDBJ whole genome shotgun (WGS) entry which is preliminary data.</text>
</comment>
<evidence type="ECO:0000313" key="10">
    <source>
        <dbReference type="Proteomes" id="UP001527925"/>
    </source>
</evidence>
<proteinExistence type="predicted"/>
<evidence type="ECO:0000256" key="2">
    <source>
        <dbReference type="ARBA" id="ARBA00022692"/>
    </source>
</evidence>
<evidence type="ECO:0000256" key="1">
    <source>
        <dbReference type="ARBA" id="ARBA00004472"/>
    </source>
</evidence>
<accession>A0ABR4NJD3</accession>
<evidence type="ECO:0000256" key="3">
    <source>
        <dbReference type="ARBA" id="ARBA00022729"/>
    </source>
</evidence>
<dbReference type="PANTHER" id="PTHR15071">
    <property type="entry name" value="MANNOSE-6-PHOSPHATE RECEPTOR FAMILY MEMBER"/>
    <property type="match status" value="1"/>
</dbReference>
<keyword evidence="6 7" id="KW-0472">Membrane</keyword>
<keyword evidence="4" id="KW-0813">Transport</keyword>
<dbReference type="InterPro" id="IPR018939">
    <property type="entry name" value="Autophagy-rel_prot_27"/>
</dbReference>
<evidence type="ECO:0000256" key="4">
    <source>
        <dbReference type="ARBA" id="ARBA00022927"/>
    </source>
</evidence>
<keyword evidence="10" id="KW-1185">Reference proteome</keyword>
<sequence>MRLAAAVAVAAAGLVAAADCVVKTSSGAAANLTALFPQSTFNVTLAVVAHPPSSDTVSLVGSPCGSLKVDTSIPADDQCPDKTQLCEVVTNWKRTDGRVVSVRPVVDSSHAAEQVISQSADGLRLAFEGANKTTVTLIVACNKDVVEPSQPKVTVSPSDPRFYLPPQQITIEWTHAAGCVSAGVAPGQSGSSMSALGFFFTMLFGGLAAYFIVGMAYNYTVLKISNFPDIIPQHEFWIALFGGMLDLARSLWSRIRGSSGHGYVSL</sequence>
<evidence type="ECO:0000313" key="9">
    <source>
        <dbReference type="EMBL" id="KAL2919616.1"/>
    </source>
</evidence>
<dbReference type="InterPro" id="IPR009011">
    <property type="entry name" value="Man6P_isomerase_rcpt-bd_dom_sf"/>
</dbReference>
<feature type="transmembrane region" description="Helical" evidence="7">
    <location>
        <begin position="195"/>
        <end position="217"/>
    </location>
</feature>
<keyword evidence="3 8" id="KW-0732">Signal</keyword>
<organism evidence="9 10">
    <name type="scientific">Polyrhizophydium stewartii</name>
    <dbReference type="NCBI Taxonomy" id="2732419"/>
    <lineage>
        <taxon>Eukaryota</taxon>
        <taxon>Fungi</taxon>
        <taxon>Fungi incertae sedis</taxon>
        <taxon>Chytridiomycota</taxon>
        <taxon>Chytridiomycota incertae sedis</taxon>
        <taxon>Chytridiomycetes</taxon>
        <taxon>Rhizophydiales</taxon>
        <taxon>Rhizophydiales incertae sedis</taxon>
        <taxon>Polyrhizophydium</taxon>
    </lineage>
</organism>
<feature type="signal peptide" evidence="8">
    <location>
        <begin position="1"/>
        <end position="17"/>
    </location>
</feature>
<dbReference type="PANTHER" id="PTHR15071:SF36">
    <property type="entry name" value="MRH DOMAIN-CONTAINING PROTEIN"/>
    <property type="match status" value="1"/>
</dbReference>
<gene>
    <name evidence="9" type="primary">ATG27</name>
    <name evidence="9" type="ORF">HK105_200528</name>
</gene>
<evidence type="ECO:0000256" key="6">
    <source>
        <dbReference type="ARBA" id="ARBA00023136"/>
    </source>
</evidence>
<dbReference type="EMBL" id="JADGIZ020000002">
    <property type="protein sequence ID" value="KAL2919616.1"/>
    <property type="molecule type" value="Genomic_DNA"/>
</dbReference>